<proteinExistence type="predicted"/>
<protein>
    <submittedName>
        <fullName evidence="2">Uncharacterized protein</fullName>
    </submittedName>
</protein>
<evidence type="ECO:0000313" key="3">
    <source>
        <dbReference type="Proteomes" id="UP000466681"/>
    </source>
</evidence>
<sequence length="70" mass="6813">MPEPESVDDDAPVSPEKSDDGAEGAGSMVIVGESCSPITTGGDAPAVASIPAELTQANTATPTMAKPAAT</sequence>
<name>A0AAD1M9L2_9MYCO</name>
<organism evidence="2 3">
    <name type="scientific">Mycolicibacterium moriokaense</name>
    <dbReference type="NCBI Taxonomy" id="39691"/>
    <lineage>
        <taxon>Bacteria</taxon>
        <taxon>Bacillati</taxon>
        <taxon>Actinomycetota</taxon>
        <taxon>Actinomycetes</taxon>
        <taxon>Mycobacteriales</taxon>
        <taxon>Mycobacteriaceae</taxon>
        <taxon>Mycolicibacterium</taxon>
    </lineage>
</organism>
<feature type="region of interest" description="Disordered" evidence="1">
    <location>
        <begin position="1"/>
        <end position="26"/>
    </location>
</feature>
<dbReference type="AlphaFoldDB" id="A0AAD1M9L2"/>
<feature type="compositionally biased region" description="Acidic residues" evidence="1">
    <location>
        <begin position="1"/>
        <end position="11"/>
    </location>
</feature>
<evidence type="ECO:0000256" key="1">
    <source>
        <dbReference type="SAM" id="MobiDB-lite"/>
    </source>
</evidence>
<dbReference type="EMBL" id="AP022560">
    <property type="protein sequence ID" value="BBX04620.1"/>
    <property type="molecule type" value="Genomic_DNA"/>
</dbReference>
<keyword evidence="3" id="KW-1185">Reference proteome</keyword>
<dbReference type="KEGG" id="mmor:MMOR_55560"/>
<accession>A0AAD1M9L2</accession>
<dbReference type="Proteomes" id="UP000466681">
    <property type="component" value="Chromosome"/>
</dbReference>
<reference evidence="2 3" key="1">
    <citation type="journal article" date="2019" name="Emerg. Microbes Infect.">
        <title>Comprehensive subspecies identification of 175 nontuberculous mycobacteria species based on 7547 genomic profiles.</title>
        <authorList>
            <person name="Matsumoto Y."/>
            <person name="Kinjo T."/>
            <person name="Motooka D."/>
            <person name="Nabeya D."/>
            <person name="Jung N."/>
            <person name="Uechi K."/>
            <person name="Horii T."/>
            <person name="Iida T."/>
            <person name="Fujita J."/>
            <person name="Nakamura S."/>
        </authorList>
    </citation>
    <scope>NUCLEOTIDE SEQUENCE [LARGE SCALE GENOMIC DNA]</scope>
    <source>
        <strain evidence="2 3">JCM 6375</strain>
    </source>
</reference>
<evidence type="ECO:0000313" key="2">
    <source>
        <dbReference type="EMBL" id="BBX04620.1"/>
    </source>
</evidence>
<gene>
    <name evidence="2" type="ORF">MMOR_55560</name>
</gene>